<organism evidence="2 3">
    <name type="scientific">Kingdonia uniflora</name>
    <dbReference type="NCBI Taxonomy" id="39325"/>
    <lineage>
        <taxon>Eukaryota</taxon>
        <taxon>Viridiplantae</taxon>
        <taxon>Streptophyta</taxon>
        <taxon>Embryophyta</taxon>
        <taxon>Tracheophyta</taxon>
        <taxon>Spermatophyta</taxon>
        <taxon>Magnoliopsida</taxon>
        <taxon>Ranunculales</taxon>
        <taxon>Circaeasteraceae</taxon>
        <taxon>Kingdonia</taxon>
    </lineage>
</organism>
<dbReference type="AlphaFoldDB" id="A0A7J7L1P0"/>
<gene>
    <name evidence="2" type="ORF">GIB67_035047</name>
</gene>
<evidence type="ECO:0000313" key="2">
    <source>
        <dbReference type="EMBL" id="KAF6136488.1"/>
    </source>
</evidence>
<comment type="caution">
    <text evidence="2">The sequence shown here is derived from an EMBL/GenBank/DDBJ whole genome shotgun (WGS) entry which is preliminary data.</text>
</comment>
<evidence type="ECO:0000313" key="3">
    <source>
        <dbReference type="Proteomes" id="UP000541444"/>
    </source>
</evidence>
<sequence length="86" mass="9627">MASQRAQGDSCSDSILFPSSPSTEVRVQMWRWRNASAVSQLYVTALFSTRMSSLLSVGRVVSCDADIRRFQKGSLPPEFGKYRCQC</sequence>
<dbReference type="Proteomes" id="UP000541444">
    <property type="component" value="Unassembled WGS sequence"/>
</dbReference>
<protein>
    <submittedName>
        <fullName evidence="2">Uncharacterized protein</fullName>
    </submittedName>
</protein>
<proteinExistence type="predicted"/>
<evidence type="ECO:0000256" key="1">
    <source>
        <dbReference type="SAM" id="MobiDB-lite"/>
    </source>
</evidence>
<keyword evidence="3" id="KW-1185">Reference proteome</keyword>
<dbReference type="EMBL" id="JACGCM010002693">
    <property type="protein sequence ID" value="KAF6136488.1"/>
    <property type="molecule type" value="Genomic_DNA"/>
</dbReference>
<reference evidence="2 3" key="1">
    <citation type="journal article" date="2020" name="IScience">
        <title>Genome Sequencing of the Endangered Kingdonia uniflora (Circaeasteraceae, Ranunculales) Reveals Potential Mechanisms of Evolutionary Specialization.</title>
        <authorList>
            <person name="Sun Y."/>
            <person name="Deng T."/>
            <person name="Zhang A."/>
            <person name="Moore M.J."/>
            <person name="Landis J.B."/>
            <person name="Lin N."/>
            <person name="Zhang H."/>
            <person name="Zhang X."/>
            <person name="Huang J."/>
            <person name="Zhang X."/>
            <person name="Sun H."/>
            <person name="Wang H."/>
        </authorList>
    </citation>
    <scope>NUCLEOTIDE SEQUENCE [LARGE SCALE GENOMIC DNA]</scope>
    <source>
        <strain evidence="2">TB1705</strain>
        <tissue evidence="2">Leaf</tissue>
    </source>
</reference>
<accession>A0A7J7L1P0</accession>
<name>A0A7J7L1P0_9MAGN</name>
<feature type="region of interest" description="Disordered" evidence="1">
    <location>
        <begin position="1"/>
        <end position="21"/>
    </location>
</feature>